<feature type="transmembrane region" description="Helical" evidence="3">
    <location>
        <begin position="330"/>
        <end position="354"/>
    </location>
</feature>
<sequence length="517" mass="60840">MIKQFIFSSLFFFIIQANVIYAQIAPKQESLLNGIESLIFINPDESLKIAMHLLEKENTSEEEIDDLNLLVAIAYKVKGEYGKSLEYLYKYNLNENQIISISNVKNIYLRAQILRKLLLERQATDYLNQLTIAKKNITDVFVKSYIEEVLRLEELYNESRDNYNKNIHFADQINQGEKVKFPTLILDYLIEFVKLDLENKQFDLARKKVDTILIFNEKNKNTIGYYNIEALLLLSKIDFYENNYLEALKQLEKALSFNDALKNKYIQDEIYDQEIVNYLALNDTFSFKNANVDFERIHSEVESLDQETTNIAYNLILEENNYKKNLKEAYYVRLFRIIGICTIVILFILFLFWYKNYQRNKSLLEIISYLKVTRKNLISNYKEKKEYSKKITIPQKTEEILLSKLQKFEKSSRFLNKDLSLAVLAGQFETNTKYLSEIINSNYNVNYNTYINKLRISYIVDKLKTDSNYLNYKISYLAESSGFSSHSSFATVFKSITGISPVKFIELLKEEKEKSVA</sequence>
<dbReference type="SUPFAM" id="SSF46689">
    <property type="entry name" value="Homeodomain-like"/>
    <property type="match status" value="1"/>
</dbReference>
<dbReference type="PROSITE" id="PS01124">
    <property type="entry name" value="HTH_ARAC_FAMILY_2"/>
    <property type="match status" value="1"/>
</dbReference>
<accession>A0ABY4HM43</accession>
<reference evidence="5" key="1">
    <citation type="submission" date="2021-12" db="EMBL/GenBank/DDBJ databases">
        <authorList>
            <person name="Cha I.-T."/>
            <person name="Lee K.-E."/>
            <person name="Park S.-J."/>
        </authorList>
    </citation>
    <scope>NUCLEOTIDE SEQUENCE</scope>
    <source>
        <strain evidence="5">YSM-43</strain>
    </source>
</reference>
<dbReference type="EMBL" id="CP090145">
    <property type="protein sequence ID" value="UOX33635.1"/>
    <property type="molecule type" value="Genomic_DNA"/>
</dbReference>
<evidence type="ECO:0000256" key="3">
    <source>
        <dbReference type="SAM" id="Phobius"/>
    </source>
</evidence>
<name>A0ABY4HM43_9FLAO</name>
<dbReference type="InterPro" id="IPR009057">
    <property type="entry name" value="Homeodomain-like_sf"/>
</dbReference>
<reference evidence="5" key="2">
    <citation type="submission" date="2022-04" db="EMBL/GenBank/DDBJ databases">
        <title>Complete Genome Sequence of Flavobacterium sediminilitoris YSM-43, Isolated from a Tidal Sediment.</title>
        <authorList>
            <person name="Lee P.A."/>
        </authorList>
    </citation>
    <scope>NUCLEOTIDE SEQUENCE</scope>
    <source>
        <strain evidence="5">YSM-43</strain>
    </source>
</reference>
<keyword evidence="1" id="KW-0805">Transcription regulation</keyword>
<evidence type="ECO:0000259" key="4">
    <source>
        <dbReference type="PROSITE" id="PS01124"/>
    </source>
</evidence>
<protein>
    <submittedName>
        <fullName evidence="5">Helix-turn-helix domain-containing protein</fullName>
    </submittedName>
</protein>
<proteinExistence type="predicted"/>
<gene>
    <name evidence="5" type="ORF">LXD69_16570</name>
</gene>
<evidence type="ECO:0000256" key="1">
    <source>
        <dbReference type="ARBA" id="ARBA00023015"/>
    </source>
</evidence>
<organism evidence="5 6">
    <name type="scientific">Flavobacterium sediminilitoris</name>
    <dbReference type="NCBI Taxonomy" id="2024526"/>
    <lineage>
        <taxon>Bacteria</taxon>
        <taxon>Pseudomonadati</taxon>
        <taxon>Bacteroidota</taxon>
        <taxon>Flavobacteriia</taxon>
        <taxon>Flavobacteriales</taxon>
        <taxon>Flavobacteriaceae</taxon>
        <taxon>Flavobacterium</taxon>
    </lineage>
</organism>
<keyword evidence="3" id="KW-0472">Membrane</keyword>
<keyword evidence="3" id="KW-1133">Transmembrane helix</keyword>
<keyword evidence="6" id="KW-1185">Reference proteome</keyword>
<keyword evidence="3" id="KW-0812">Transmembrane</keyword>
<dbReference type="SMART" id="SM00342">
    <property type="entry name" value="HTH_ARAC"/>
    <property type="match status" value="1"/>
</dbReference>
<dbReference type="Pfam" id="PF12833">
    <property type="entry name" value="HTH_18"/>
    <property type="match status" value="1"/>
</dbReference>
<dbReference type="Gene3D" id="1.10.10.60">
    <property type="entry name" value="Homeodomain-like"/>
    <property type="match status" value="2"/>
</dbReference>
<dbReference type="InterPro" id="IPR018060">
    <property type="entry name" value="HTH_AraC"/>
</dbReference>
<evidence type="ECO:0000313" key="6">
    <source>
        <dbReference type="Proteomes" id="UP000830454"/>
    </source>
</evidence>
<dbReference type="Proteomes" id="UP000830454">
    <property type="component" value="Chromosome"/>
</dbReference>
<evidence type="ECO:0000313" key="5">
    <source>
        <dbReference type="EMBL" id="UOX33635.1"/>
    </source>
</evidence>
<feature type="domain" description="HTH araC/xylS-type" evidence="4">
    <location>
        <begin position="395"/>
        <end position="507"/>
    </location>
</feature>
<dbReference type="RefSeq" id="WP_045966535.1">
    <property type="nucleotide sequence ID" value="NZ_CP090145.1"/>
</dbReference>
<keyword evidence="2" id="KW-0804">Transcription</keyword>
<evidence type="ECO:0000256" key="2">
    <source>
        <dbReference type="ARBA" id="ARBA00023163"/>
    </source>
</evidence>